<evidence type="ECO:0000313" key="3">
    <source>
        <dbReference type="EMBL" id="OJX57940.1"/>
    </source>
</evidence>
<feature type="domain" description="ASPIC/UnbV" evidence="2">
    <location>
        <begin position="594"/>
        <end position="644"/>
    </location>
</feature>
<dbReference type="PANTHER" id="PTHR45460">
    <property type="entry name" value="SIMILAR TO CYSTEINE PROTEINASE"/>
    <property type="match status" value="1"/>
</dbReference>
<dbReference type="Proteomes" id="UP000184233">
    <property type="component" value="Unassembled WGS sequence"/>
</dbReference>
<dbReference type="InterPro" id="IPR028994">
    <property type="entry name" value="Integrin_alpha_N"/>
</dbReference>
<keyword evidence="1" id="KW-0732">Signal</keyword>
<reference evidence="3 4" key="1">
    <citation type="submission" date="2016-09" db="EMBL/GenBank/DDBJ databases">
        <title>Genome-resolved meta-omics ties microbial dynamics to process performance in biotechnology for thiocyanate degradation.</title>
        <authorList>
            <person name="Kantor R.S."/>
            <person name="Huddy R.J."/>
            <person name="Iyer R."/>
            <person name="Thomas B.C."/>
            <person name="Brown C.T."/>
            <person name="Anantharaman K."/>
            <person name="Tringe S."/>
            <person name="Hettich R.L."/>
            <person name="Harrison S.T."/>
            <person name="Banfield J.F."/>
        </authorList>
    </citation>
    <scope>NUCLEOTIDE SEQUENCE [LARGE SCALE GENOMIC DNA]</scope>
    <source>
        <strain evidence="3">59-99</strain>
    </source>
</reference>
<organism evidence="3 4">
    <name type="scientific">Candidatus Kapaibacterium thiocyanatum</name>
    <dbReference type="NCBI Taxonomy" id="1895771"/>
    <lineage>
        <taxon>Bacteria</taxon>
        <taxon>Pseudomonadati</taxon>
        <taxon>Candidatus Kapaibacteriota</taxon>
        <taxon>Candidatus Kapaibacteriia</taxon>
        <taxon>Candidatus Kapaibacteriales</taxon>
        <taxon>Candidatus Kapaibacteriaceae</taxon>
        <taxon>Candidatus Kapaibacterium</taxon>
    </lineage>
</organism>
<name>A0A1M3KZR1_9BACT</name>
<gene>
    <name evidence="3" type="ORF">BGO89_05935</name>
</gene>
<dbReference type="InterPro" id="IPR013517">
    <property type="entry name" value="FG-GAP"/>
</dbReference>
<dbReference type="InterPro" id="IPR011519">
    <property type="entry name" value="UnbV_ASPIC"/>
</dbReference>
<dbReference type="PANTHER" id="PTHR45460:SF2">
    <property type="entry name" value="ALPHA 1,3 GLUCANASE, GH71 FAMILY (EUROFUNG)"/>
    <property type="match status" value="1"/>
</dbReference>
<protein>
    <recommendedName>
        <fullName evidence="2">ASPIC/UnbV domain-containing protein</fullName>
    </recommendedName>
</protein>
<proteinExistence type="predicted"/>
<evidence type="ECO:0000256" key="1">
    <source>
        <dbReference type="ARBA" id="ARBA00022729"/>
    </source>
</evidence>
<sequence length="764" mass="82118">MISTIFGLIAGTTLHAQAIDDIERPPDTTIGASVPVDTIRTYSDESIAGFYTSTAIRRHIQRYRLPAGTLVHGVLVDLDGATADTAGTVVVFGHEGGYTVPYFRKPLVPPVVFAKTQAGRQTVRVDFPSPLEVSEGQIFISVERLRGDIRPLTDQVKRPPYCTEANGIERFDQILGHDEGRWETGPYAFRYTLLCDLPEMREPMFSRDTTVDDGYGVATQATKYVSCADVNGDGYVDVAAGGMLYLNERGTLLPFELQADTVGGHGPVLMHDADGDGRTDIVFLPGEGRRTVGVWTMQPSGAIARLDDVPSTSLTTVTTSMRVDVDGDGTTDLLVGGTDIDGRTVVGVLSGGRSGHVGRFDVVTWSEALPAGGVTTSLAGMTPGGAMEVLLRASDGSLHSFRTGEHYGRKDALAVRMERQTVGGLAGMSVIRSNDERASGTWERRSVMLPTTIGYANAFTDRSHPVSMVNIDDERGMPLPDLIRDGSYDQALSGCATGDLDNDGNLDHILAQRGPCRNVRVLFGKADGSYVDGTERAGLDSLDDVDDAALVDLDNDGRLDVIVRRRGRTEVYRHSGPAGHGAVIDMASMRMRNAIGADVLVRLSDGRTMRRTVVSGRGLNIQEPPLVHVGVGDASIDSVEVRWPYPDVRTSRHGVTKTAGRYTLTGTSEEAGSATFRLASTQRKQAVDITVDRSVGTSATMKLQVMDMRGNHVATIHDGVVTDGEYRTQWPYTDGNGMAVTSGTYMLLCTIDGVARTAAITVVR</sequence>
<evidence type="ECO:0000259" key="2">
    <source>
        <dbReference type="Pfam" id="PF07593"/>
    </source>
</evidence>
<dbReference type="AlphaFoldDB" id="A0A1M3KZR1"/>
<dbReference type="SUPFAM" id="SSF69318">
    <property type="entry name" value="Integrin alpha N-terminal domain"/>
    <property type="match status" value="1"/>
</dbReference>
<dbReference type="EMBL" id="MKVH01000020">
    <property type="protein sequence ID" value="OJX57940.1"/>
    <property type="molecule type" value="Genomic_DNA"/>
</dbReference>
<comment type="caution">
    <text evidence="3">The sequence shown here is derived from an EMBL/GenBank/DDBJ whole genome shotgun (WGS) entry which is preliminary data.</text>
</comment>
<dbReference type="Gene3D" id="2.130.10.130">
    <property type="entry name" value="Integrin alpha, N-terminal"/>
    <property type="match status" value="1"/>
</dbReference>
<dbReference type="Pfam" id="PF13517">
    <property type="entry name" value="FG-GAP_3"/>
    <property type="match status" value="2"/>
</dbReference>
<dbReference type="STRING" id="1895771.BGO89_05935"/>
<evidence type="ECO:0000313" key="4">
    <source>
        <dbReference type="Proteomes" id="UP000184233"/>
    </source>
</evidence>
<accession>A0A1M3KZR1</accession>
<dbReference type="Gene3D" id="2.60.40.4070">
    <property type="match status" value="1"/>
</dbReference>
<dbReference type="Pfam" id="PF07593">
    <property type="entry name" value="UnbV_ASPIC"/>
    <property type="match status" value="1"/>
</dbReference>